<protein>
    <submittedName>
        <fullName evidence="1">Uncharacterized protein</fullName>
    </submittedName>
</protein>
<dbReference type="AlphaFoldDB" id="A0A7C0X179"/>
<organism evidence="1">
    <name type="scientific">Candidatus Syntropharchaeum butanivorans</name>
    <dbReference type="NCBI Taxonomy" id="1839936"/>
    <lineage>
        <taxon>Archaea</taxon>
        <taxon>Methanobacteriati</taxon>
        <taxon>Methanobacteriota</taxon>
        <taxon>Stenosarchaea group</taxon>
        <taxon>Methanomicrobia</taxon>
        <taxon>Methanosarcinales</taxon>
        <taxon>ANME-2 cluster</taxon>
        <taxon>Candidatus Syntropharchaeum</taxon>
    </lineage>
</organism>
<name>A0A7C0X179_9EURY</name>
<accession>A0A7C0X179</accession>
<dbReference type="Proteomes" id="UP000885863">
    <property type="component" value="Unassembled WGS sequence"/>
</dbReference>
<dbReference type="EMBL" id="DQZR01000036">
    <property type="protein sequence ID" value="HDM35814.1"/>
    <property type="molecule type" value="Genomic_DNA"/>
</dbReference>
<comment type="caution">
    <text evidence="1">The sequence shown here is derived from an EMBL/GenBank/DDBJ whole genome shotgun (WGS) entry which is preliminary data.</text>
</comment>
<sequence>MLTRRNTPVRAFVAGIIEVANEHGAEGLKTWLEAIGERLAELEGPGVEGKVSHGMNFLLSCPLYAIFEVPDSFRELPRASNGYIDLEELKGERPEDEAAASSVFCIMHHAYRRKRAELAGKKFYHLASRMVISDEPVLNEAAITKSGVSKGDIEALLEEGAYCIFKYE</sequence>
<evidence type="ECO:0000313" key="1">
    <source>
        <dbReference type="EMBL" id="HDM35814.1"/>
    </source>
</evidence>
<proteinExistence type="predicted"/>
<reference evidence="1" key="1">
    <citation type="journal article" date="2020" name="mSystems">
        <title>Genome- and Community-Level Interaction Insights into Carbon Utilization and Element Cycling Functions of Hydrothermarchaeota in Hydrothermal Sediment.</title>
        <authorList>
            <person name="Zhou Z."/>
            <person name="Liu Y."/>
            <person name="Xu W."/>
            <person name="Pan J."/>
            <person name="Luo Z.H."/>
            <person name="Li M."/>
        </authorList>
    </citation>
    <scope>NUCLEOTIDE SEQUENCE [LARGE SCALE GENOMIC DNA]</scope>
    <source>
        <strain evidence="1">HyVt-185</strain>
    </source>
</reference>
<gene>
    <name evidence="1" type="ORF">ENG09_00975</name>
</gene>